<organism evidence="2">
    <name type="scientific">Ixodes ricinus</name>
    <name type="common">Common tick</name>
    <name type="synonym">Acarus ricinus</name>
    <dbReference type="NCBI Taxonomy" id="34613"/>
    <lineage>
        <taxon>Eukaryota</taxon>
        <taxon>Metazoa</taxon>
        <taxon>Ecdysozoa</taxon>
        <taxon>Arthropoda</taxon>
        <taxon>Chelicerata</taxon>
        <taxon>Arachnida</taxon>
        <taxon>Acari</taxon>
        <taxon>Parasitiformes</taxon>
        <taxon>Ixodida</taxon>
        <taxon>Ixodoidea</taxon>
        <taxon>Ixodidae</taxon>
        <taxon>Ixodinae</taxon>
        <taxon>Ixodes</taxon>
    </lineage>
</organism>
<feature type="signal peptide" evidence="1">
    <location>
        <begin position="1"/>
        <end position="25"/>
    </location>
</feature>
<name>A0A6B0U279_IXORI</name>
<dbReference type="AlphaFoldDB" id="A0A6B0U279"/>
<keyword evidence="1" id="KW-0732">Signal</keyword>
<feature type="chain" id="PRO_5025573101" evidence="1">
    <location>
        <begin position="26"/>
        <end position="71"/>
    </location>
</feature>
<protein>
    <submittedName>
        <fullName evidence="2">Putative secreted protein</fullName>
    </submittedName>
</protein>
<sequence length="71" mass="8180">MAGILRLRFLCRALLRCFLLRLGPSLEGGCSSGYTVFMYQSKERHPRRLRSATRDVMSPYGLPTTSDRVWK</sequence>
<evidence type="ECO:0000256" key="1">
    <source>
        <dbReference type="SAM" id="SignalP"/>
    </source>
</evidence>
<evidence type="ECO:0000313" key="2">
    <source>
        <dbReference type="EMBL" id="MXU82850.1"/>
    </source>
</evidence>
<dbReference type="EMBL" id="GIFC01000767">
    <property type="protein sequence ID" value="MXU82850.1"/>
    <property type="molecule type" value="Transcribed_RNA"/>
</dbReference>
<reference evidence="2" key="1">
    <citation type="submission" date="2019-12" db="EMBL/GenBank/DDBJ databases">
        <title>An insight into the sialome of adult female Ixodes ricinus ticks feeding for 6 days.</title>
        <authorList>
            <person name="Perner J."/>
            <person name="Ribeiro J.M.C."/>
        </authorList>
    </citation>
    <scope>NUCLEOTIDE SEQUENCE</scope>
    <source>
        <strain evidence="2">Semi-engorged</strain>
        <tissue evidence="2">Salivary glands</tissue>
    </source>
</reference>
<accession>A0A6B0U279</accession>
<proteinExistence type="predicted"/>